<dbReference type="Gene3D" id="2.60.120.10">
    <property type="entry name" value="Jelly Rolls"/>
    <property type="match status" value="1"/>
</dbReference>
<dbReference type="InterPro" id="IPR002645">
    <property type="entry name" value="STAS_dom"/>
</dbReference>
<keyword evidence="3 6" id="KW-1133">Transmembrane helix</keyword>
<feature type="transmembrane region" description="Helical" evidence="6">
    <location>
        <begin position="678"/>
        <end position="699"/>
    </location>
</feature>
<feature type="transmembrane region" description="Helical" evidence="6">
    <location>
        <begin position="382"/>
        <end position="400"/>
    </location>
</feature>
<evidence type="ECO:0000256" key="3">
    <source>
        <dbReference type="ARBA" id="ARBA00022989"/>
    </source>
</evidence>
<reference evidence="9 10" key="1">
    <citation type="journal article" name="Sci. Rep.">
        <title>Telomere-to-telomere assembled and centromere annotated genomes of the two main subspecies of the button mushroom Agaricus bisporus reveal especially polymorphic chromosome ends.</title>
        <authorList>
            <person name="Sonnenberg A.S.M."/>
            <person name="Sedaghat-Telgerd N."/>
            <person name="Lavrijssen B."/>
            <person name="Ohm R.A."/>
            <person name="Hendrickx P.M."/>
            <person name="Scholtmeijer K."/>
            <person name="Baars J.J.P."/>
            <person name="van Peer A."/>
        </authorList>
    </citation>
    <scope>NUCLEOTIDE SEQUENCE [LARGE SCALE GENOMIC DNA]</scope>
    <source>
        <strain evidence="9 10">H119_p4</strain>
    </source>
</reference>
<feature type="transmembrane region" description="Helical" evidence="6">
    <location>
        <begin position="573"/>
        <end position="595"/>
    </location>
</feature>
<dbReference type="CDD" id="cd00038">
    <property type="entry name" value="CAP_ED"/>
    <property type="match status" value="1"/>
</dbReference>
<evidence type="ECO:0000313" key="9">
    <source>
        <dbReference type="EMBL" id="KAF7782881.1"/>
    </source>
</evidence>
<feature type="transmembrane region" description="Helical" evidence="6">
    <location>
        <begin position="315"/>
        <end position="335"/>
    </location>
</feature>
<comment type="caution">
    <text evidence="9">The sequence shown here is derived from an EMBL/GenBank/DDBJ whole genome shotgun (WGS) entry which is preliminary data.</text>
</comment>
<dbReference type="PANTHER" id="PTHR43310">
    <property type="entry name" value="SULFATE TRANSPORTER YBAR-RELATED"/>
    <property type="match status" value="1"/>
</dbReference>
<dbReference type="PROSITE" id="PS50042">
    <property type="entry name" value="CNMP_BINDING_3"/>
    <property type="match status" value="1"/>
</dbReference>
<evidence type="ECO:0000256" key="2">
    <source>
        <dbReference type="ARBA" id="ARBA00022692"/>
    </source>
</evidence>
<feature type="transmembrane region" description="Helical" evidence="6">
    <location>
        <begin position="493"/>
        <end position="510"/>
    </location>
</feature>
<dbReference type="Pfam" id="PF00027">
    <property type="entry name" value="cNMP_binding"/>
    <property type="match status" value="1"/>
</dbReference>
<evidence type="ECO:0000256" key="1">
    <source>
        <dbReference type="ARBA" id="ARBA00004141"/>
    </source>
</evidence>
<dbReference type="InterPro" id="IPR014710">
    <property type="entry name" value="RmlC-like_jellyroll"/>
</dbReference>
<dbReference type="EMBL" id="JABXXO010000003">
    <property type="protein sequence ID" value="KAF7782881.1"/>
    <property type="molecule type" value="Genomic_DNA"/>
</dbReference>
<dbReference type="GO" id="GO:0016020">
    <property type="term" value="C:membrane"/>
    <property type="evidence" value="ECO:0007669"/>
    <property type="project" value="UniProtKB-SubCell"/>
</dbReference>
<keyword evidence="4 6" id="KW-0472">Membrane</keyword>
<dbReference type="PANTHER" id="PTHR43310:SF4">
    <property type="entry name" value="AFR304WP"/>
    <property type="match status" value="1"/>
</dbReference>
<gene>
    <name evidence="9" type="ORF">Agabi119p4_2257</name>
</gene>
<evidence type="ECO:0000259" key="7">
    <source>
        <dbReference type="PROSITE" id="PS50042"/>
    </source>
</evidence>
<evidence type="ECO:0000256" key="5">
    <source>
        <dbReference type="SAM" id="MobiDB-lite"/>
    </source>
</evidence>
<evidence type="ECO:0008006" key="11">
    <source>
        <dbReference type="Google" id="ProtNLM"/>
    </source>
</evidence>
<dbReference type="InterPro" id="IPR000595">
    <property type="entry name" value="cNMP-bd_dom"/>
</dbReference>
<protein>
    <recommendedName>
        <fullName evidence="11">STAS domain-containing protein</fullName>
    </recommendedName>
</protein>
<dbReference type="CDD" id="cd07042">
    <property type="entry name" value="STAS_SulP_like_sulfate_transporter"/>
    <property type="match status" value="1"/>
</dbReference>
<feature type="transmembrane region" description="Helical" evidence="6">
    <location>
        <begin position="711"/>
        <end position="743"/>
    </location>
</feature>
<organism evidence="9 10">
    <name type="scientific">Agaricus bisporus var. burnettii</name>
    <dbReference type="NCBI Taxonomy" id="192524"/>
    <lineage>
        <taxon>Eukaryota</taxon>
        <taxon>Fungi</taxon>
        <taxon>Dikarya</taxon>
        <taxon>Basidiomycota</taxon>
        <taxon>Agaricomycotina</taxon>
        <taxon>Agaricomycetes</taxon>
        <taxon>Agaricomycetidae</taxon>
        <taxon>Agaricales</taxon>
        <taxon>Agaricineae</taxon>
        <taxon>Agaricaceae</taxon>
        <taxon>Agaricus</taxon>
    </lineage>
</organism>
<evidence type="ECO:0000256" key="6">
    <source>
        <dbReference type="SAM" id="Phobius"/>
    </source>
</evidence>
<accession>A0A8H7KJY6</accession>
<sequence>MPEDRSSSKAFANSRPDYAFNISPLSDSSLHRAGLLRPMSYNPSSPLTGRFLPGSLPISHRIPHQHSQRSIRLTTMQLSDMPASYPQNIDSVLLGGIPLSAPSDSQGLCRQHNTSYYSLQQDPRKDDSLATLPLSSDDNPARSLTLSPNDTDIPNSNLITPTAIAQSPSASNVTSGMSASEANWEATTEPYTSPALSSPLRQECRVSSPPSPSTSGTITPTGPPNAPDEYENVSGPAAWFKDPNSLLQVSERTSLLPPTSHHEPHSQNGYGTPEIRLSTPETESTDFLLLHYDGIPAWKKVVRKTLHDIPVKSRMVLSAIPAVLLGTLINILDGISYGMIIFPSTGVFADLGSMGVSLFFVSTIAVQFTYTLGGSSFAGANGSMMIEVVPFFHMIANSIASEIGEEHPREIIATTLVAFAASSILTGLCFFLLGLLKLGTIVGLFPRHILVGCIGGIGAFLIQTGLTVSMHMSEEDFTMSFETLKTMFLDHHMLLLWTIPFALAVLLRIITHKFHHQLVFPLYFLVIPIIFYIVVASARLDLNKLRTENWLFDVGSASETPWYHYFSYLDHRLIRFGALWSTLPTQFALLFFNILHPPLNVPALAVSLDCECDTNKELMGHGYSNLLSGLIGSVPNYLVYVNTLLFYRVGGDNRVAGFLLALSTCVLLFIGVGPIAYIPVMVVGALIFVLGIDLVKEALWDTRHRVSRVEYVTIIGIMIVMTAWDFVTGVLFGIVVSCFFFVVQNSQVDCIRSIYTGDTAMSAVRRSGLQRAYIREVAKHTTILRLQGFLFFGTISRVEETIKGLFEAPSWQKNPIQFLVIDMVHVAGVDMSAAEAFVRIQRLLFAKRVVLVFCGFSDDSVVGKALQNVGVLDAEGVELFSTFNDAMEWTENEYLHSWFRSHPLEPPRTLLPVPVRRDPSWDVHHIADPFAVSPRRSHIWDVGNKTIGIEFDSNLSETDLTSNPLNTLSRAFPWGTNDAQKFKGIVRYFSRLIVPTGHILWKQDDSPDGLYIVESGVLRATYKFRNQTQSLEETMVSGTIAGELSALSSLPRNATCIVEHHATLWKMSMQDLDKLRRDEPALSAWFIQLILKAGKTDYDILLSAVACRQ</sequence>
<dbReference type="Gene3D" id="3.30.750.24">
    <property type="entry name" value="STAS domain"/>
    <property type="match status" value="1"/>
</dbReference>
<evidence type="ECO:0000256" key="4">
    <source>
        <dbReference type="ARBA" id="ARBA00023136"/>
    </source>
</evidence>
<feature type="transmembrane region" description="Helical" evidence="6">
    <location>
        <begin position="626"/>
        <end position="647"/>
    </location>
</feature>
<dbReference type="InterPro" id="IPR018490">
    <property type="entry name" value="cNMP-bd_dom_sf"/>
</dbReference>
<feature type="domain" description="STAS" evidence="8">
    <location>
        <begin position="783"/>
        <end position="890"/>
    </location>
</feature>
<evidence type="ECO:0000259" key="8">
    <source>
        <dbReference type="PROSITE" id="PS50801"/>
    </source>
</evidence>
<feature type="transmembrane region" description="Helical" evidence="6">
    <location>
        <begin position="347"/>
        <end position="370"/>
    </location>
</feature>
<dbReference type="SUPFAM" id="SSF52091">
    <property type="entry name" value="SpoIIaa-like"/>
    <property type="match status" value="1"/>
</dbReference>
<feature type="region of interest" description="Disordered" evidence="5">
    <location>
        <begin position="117"/>
        <end position="232"/>
    </location>
</feature>
<dbReference type="Pfam" id="PF00916">
    <property type="entry name" value="Sulfate_transp"/>
    <property type="match status" value="1"/>
</dbReference>
<feature type="transmembrane region" description="Helical" evidence="6">
    <location>
        <begin position="522"/>
        <end position="542"/>
    </location>
</feature>
<dbReference type="AlphaFoldDB" id="A0A8H7KJY6"/>
<dbReference type="InterPro" id="IPR036513">
    <property type="entry name" value="STAS_dom_sf"/>
</dbReference>
<dbReference type="InterPro" id="IPR052706">
    <property type="entry name" value="Membrane-Transporter-like"/>
</dbReference>
<feature type="transmembrane region" description="Helical" evidence="6">
    <location>
        <begin position="412"/>
        <end position="436"/>
    </location>
</feature>
<feature type="domain" description="Cyclic nucleotide-binding" evidence="7">
    <location>
        <begin position="988"/>
        <end position="1075"/>
    </location>
</feature>
<dbReference type="SMART" id="SM00100">
    <property type="entry name" value="cNMP"/>
    <property type="match status" value="1"/>
</dbReference>
<name>A0A8H7KJY6_AGABI</name>
<comment type="subcellular location">
    <subcellularLocation>
        <location evidence="1">Membrane</location>
        <topology evidence="1">Multi-pass membrane protein</topology>
    </subcellularLocation>
</comment>
<feature type="transmembrane region" description="Helical" evidence="6">
    <location>
        <begin position="448"/>
        <end position="472"/>
    </location>
</feature>
<dbReference type="SUPFAM" id="SSF51206">
    <property type="entry name" value="cAMP-binding domain-like"/>
    <property type="match status" value="1"/>
</dbReference>
<dbReference type="PROSITE" id="PS50801">
    <property type="entry name" value="STAS"/>
    <property type="match status" value="1"/>
</dbReference>
<evidence type="ECO:0000313" key="10">
    <source>
        <dbReference type="Proteomes" id="UP000629468"/>
    </source>
</evidence>
<keyword evidence="2 6" id="KW-0812">Transmembrane</keyword>
<dbReference type="InterPro" id="IPR011547">
    <property type="entry name" value="SLC26A/SulP_dom"/>
</dbReference>
<feature type="region of interest" description="Disordered" evidence="5">
    <location>
        <begin position="254"/>
        <end position="274"/>
    </location>
</feature>
<proteinExistence type="predicted"/>
<dbReference type="Pfam" id="PF01740">
    <property type="entry name" value="STAS"/>
    <property type="match status" value="1"/>
</dbReference>
<feature type="compositionally biased region" description="Polar residues" evidence="5">
    <location>
        <begin position="133"/>
        <end position="200"/>
    </location>
</feature>
<dbReference type="Proteomes" id="UP000629468">
    <property type="component" value="Unassembled WGS sequence"/>
</dbReference>